<name>A0A291P8F5_9GAMM</name>
<dbReference type="EMBL" id="CP021435">
    <property type="protein sequence ID" value="ATJ83203.1"/>
    <property type="molecule type" value="Genomic_DNA"/>
</dbReference>
<accession>A0A291P8F5</accession>
<sequence length="51" mass="5640">MLGHGAILLLVASRGRPWIRDAPRVGRGRRDSSVSPLRLHPASADRQGDRR</sequence>
<organism evidence="2 3">
    <name type="scientific">Halomonas beimenensis</name>
    <dbReference type="NCBI Taxonomy" id="475662"/>
    <lineage>
        <taxon>Bacteria</taxon>
        <taxon>Pseudomonadati</taxon>
        <taxon>Pseudomonadota</taxon>
        <taxon>Gammaproteobacteria</taxon>
        <taxon>Oceanospirillales</taxon>
        <taxon>Halomonadaceae</taxon>
        <taxon>Halomonas</taxon>
    </lineage>
</organism>
<keyword evidence="3" id="KW-1185">Reference proteome</keyword>
<feature type="compositionally biased region" description="Basic and acidic residues" evidence="1">
    <location>
        <begin position="20"/>
        <end position="32"/>
    </location>
</feature>
<gene>
    <name evidence="2" type="ORF">BEI_2216</name>
</gene>
<evidence type="ECO:0000256" key="1">
    <source>
        <dbReference type="SAM" id="MobiDB-lite"/>
    </source>
</evidence>
<feature type="region of interest" description="Disordered" evidence="1">
    <location>
        <begin position="20"/>
        <end position="51"/>
    </location>
</feature>
<proteinExistence type="predicted"/>
<evidence type="ECO:0000313" key="3">
    <source>
        <dbReference type="Proteomes" id="UP000219993"/>
    </source>
</evidence>
<protein>
    <submittedName>
        <fullName evidence="2">Uncharacterized protein</fullName>
    </submittedName>
</protein>
<dbReference type="Proteomes" id="UP000219993">
    <property type="component" value="Chromosome"/>
</dbReference>
<evidence type="ECO:0000313" key="2">
    <source>
        <dbReference type="EMBL" id="ATJ83203.1"/>
    </source>
</evidence>
<reference evidence="2 3" key="1">
    <citation type="journal article" date="2017" name="Sci. Rep.">
        <title>Revealing the Saline Adaptation Strategies of the Halophilic Bacterium Halomonas beimenensis through High-throughput Omics and Transposon Mutagenesis Approaches.</title>
        <authorList>
            <person name="Chen Y.H."/>
            <person name="Lin S.S."/>
            <person name="Shyu Y.T."/>
        </authorList>
    </citation>
    <scope>NUCLEOTIDE SEQUENCE [LARGE SCALE GENOMIC DNA]</scope>
    <source>
        <strain evidence="2 3">NTU-111</strain>
    </source>
</reference>
<dbReference type="KEGG" id="hbe:BEI_2216"/>
<dbReference type="AlphaFoldDB" id="A0A291P8F5"/>